<dbReference type="PANTHER" id="PTHR11607">
    <property type="entry name" value="ALPHA-MANNOSIDASE"/>
    <property type="match status" value="1"/>
</dbReference>
<comment type="caution">
    <text evidence="11">The sequence shown here is derived from an EMBL/GenBank/DDBJ whole genome shotgun (WGS) entry which is preliminary data.</text>
</comment>
<dbReference type="InterPro" id="IPR028995">
    <property type="entry name" value="Glyco_hydro_57/38_cen_sf"/>
</dbReference>
<evidence type="ECO:0000256" key="9">
    <source>
        <dbReference type="RuleBase" id="RU361199"/>
    </source>
</evidence>
<dbReference type="EC" id="3.2.1.-" evidence="9"/>
<dbReference type="InterPro" id="IPR000602">
    <property type="entry name" value="Glyco_hydro_38_N"/>
</dbReference>
<comment type="function">
    <text evidence="7">Catalyzes the first committed step in the biosynthesis of complex N-glycans. It controls conversion of high mannose to complex N-glycans; the final hydrolytic step in the N-glycan maturation pathway.</text>
</comment>
<feature type="domain" description="Glycoside hydrolase family 38 central" evidence="10">
    <location>
        <begin position="206"/>
        <end position="293"/>
    </location>
</feature>
<dbReference type="InterPro" id="IPR011013">
    <property type="entry name" value="Gal_mutarotase_sf_dom"/>
</dbReference>
<dbReference type="InterPro" id="IPR011330">
    <property type="entry name" value="Glyco_hydro/deAcase_b/a-brl"/>
</dbReference>
<evidence type="ECO:0000256" key="3">
    <source>
        <dbReference type="ARBA" id="ARBA00022801"/>
    </source>
</evidence>
<evidence type="ECO:0000259" key="10">
    <source>
        <dbReference type="SMART" id="SM00872"/>
    </source>
</evidence>
<dbReference type="SUPFAM" id="SSF74650">
    <property type="entry name" value="Galactose mutarotase-like"/>
    <property type="match status" value="1"/>
</dbReference>
<evidence type="ECO:0000313" key="12">
    <source>
        <dbReference type="Proteomes" id="UP000828390"/>
    </source>
</evidence>
<dbReference type="SMART" id="SM00872">
    <property type="entry name" value="Alpha-mann_mid"/>
    <property type="match status" value="1"/>
</dbReference>
<dbReference type="PANTHER" id="PTHR11607:SF3">
    <property type="entry name" value="LYSOSOMAL ALPHA-MANNOSIDASE"/>
    <property type="match status" value="1"/>
</dbReference>
<dbReference type="GO" id="GO:0000139">
    <property type="term" value="C:Golgi membrane"/>
    <property type="evidence" value="ECO:0007669"/>
    <property type="project" value="TreeGrafter"/>
</dbReference>
<keyword evidence="3 9" id="KW-0378">Hydrolase</keyword>
<dbReference type="Gene3D" id="2.70.98.30">
    <property type="entry name" value="Golgi alpha-mannosidase II, domain 4"/>
    <property type="match status" value="1"/>
</dbReference>
<evidence type="ECO:0000256" key="1">
    <source>
        <dbReference type="ARBA" id="ARBA00009792"/>
    </source>
</evidence>
<name>A0A9D4LMB3_DREPO</name>
<keyword evidence="12" id="KW-1185">Reference proteome</keyword>
<dbReference type="SUPFAM" id="SSF88713">
    <property type="entry name" value="Glycoside hydrolase/deacetylase"/>
    <property type="match status" value="1"/>
</dbReference>
<dbReference type="FunFam" id="3.20.110.10:FF:000016">
    <property type="entry name" value="Alpha-mannosidase"/>
    <property type="match status" value="1"/>
</dbReference>
<keyword evidence="5" id="KW-1015">Disulfide bond</keyword>
<proteinExistence type="inferred from homology"/>
<dbReference type="GO" id="GO:0006013">
    <property type="term" value="P:mannose metabolic process"/>
    <property type="evidence" value="ECO:0007669"/>
    <property type="project" value="InterPro"/>
</dbReference>
<dbReference type="SUPFAM" id="SSF88688">
    <property type="entry name" value="Families 57/38 glycoside transferase middle domain"/>
    <property type="match status" value="1"/>
</dbReference>
<organism evidence="11 12">
    <name type="scientific">Dreissena polymorpha</name>
    <name type="common">Zebra mussel</name>
    <name type="synonym">Mytilus polymorpha</name>
    <dbReference type="NCBI Taxonomy" id="45954"/>
    <lineage>
        <taxon>Eukaryota</taxon>
        <taxon>Metazoa</taxon>
        <taxon>Spiralia</taxon>
        <taxon>Lophotrochozoa</taxon>
        <taxon>Mollusca</taxon>
        <taxon>Bivalvia</taxon>
        <taxon>Autobranchia</taxon>
        <taxon>Heteroconchia</taxon>
        <taxon>Euheterodonta</taxon>
        <taxon>Imparidentia</taxon>
        <taxon>Neoheterodontei</taxon>
        <taxon>Myida</taxon>
        <taxon>Dreissenoidea</taxon>
        <taxon>Dreissenidae</taxon>
        <taxon>Dreissena</taxon>
    </lineage>
</organism>
<dbReference type="InterPro" id="IPR015341">
    <property type="entry name" value="Glyco_hydro_38_cen"/>
</dbReference>
<dbReference type="EMBL" id="JAIWYP010000002">
    <property type="protein sequence ID" value="KAH3860349.1"/>
    <property type="molecule type" value="Genomic_DNA"/>
</dbReference>
<dbReference type="Gene3D" id="2.60.40.1180">
    <property type="entry name" value="Golgi alpha-mannosidase II"/>
    <property type="match status" value="1"/>
</dbReference>
<dbReference type="InterPro" id="IPR011682">
    <property type="entry name" value="Glyco_hydro_38_C"/>
</dbReference>
<sequence length="860" mass="97819">MAYLLRRSGFNSMLIQRVHYALKKHLAKNRQLEFMWRQSWDHEGSTDMLCHVMPFYSYDIPHTCGPEPAVCCQFDFRRLPGSSYSCPWKKEPQAITDQNVEERTKMIIDQWKKKATLYRSNSVFVPLGDDFRYDKPDEWDHQFVNYDKIFKYLKEHQELGVEAQFGTLSDYFKSIYEQFKVKPGQAPTEFPTLSGDFYTYADKDDHYWSGYFTSRPFQKNLDRVMESHLRAAEIIFSMANTIAKRQASAGNFPATLMMDKLIQARRNLGLFQHHDGITGTAKDFVVVDYGNRLLKSLKDTKEVIKECATYLSMDTKTAYSLASGENETPIFDVDEERAAHDALPVKTVITVQDKPRPILLYNSLPHQRDQVVKIYVTSLHVLVKDDKGNTVLTQAEPFWTKPDVVSEFFFKVSFRVTIPGLAVLKYTVQSVPEHGNSLNIPSTVLMFNADNKQIKQSPFSIEVTTGTDFTLENPYLKATFSGSNGLLKSVVTKEDGTTHNTKLEFVMYGTKDHSGDKSGAYLFLPDGKARPLKDSGSPIVHVIKGPIVSEVHVYFQLVTHVVRLYNSSGVDGISLDMQNVVDITSQHNMEVATKITTDVENKERVFFTDLNGFHMQKHKYHEKLHIQGNFYPMPTMAFIEDETHRFSILSSNSLGFSNTEKGVLEVMLDRRLNQDDSRGLGQGVVDSKQTPSRFKLLIERRVAGEYNPDISVAYPSLLAHQTSLQLIHPVYIIPPHSKHASDMPKLNSFIPMKTQLPCDVHLVNLRAMQNADDGKERLVPKHTSAMFLHRLGFDCGFMNKGLACDAASGQVTLSSIFNEIELNLAQQVSLTLMYHEEDVDTMTTLNLEPMEIGSYIVTLQ</sequence>
<evidence type="ECO:0000313" key="11">
    <source>
        <dbReference type="EMBL" id="KAH3860349.1"/>
    </source>
</evidence>
<dbReference type="Pfam" id="PF07748">
    <property type="entry name" value="Glyco_hydro_38C"/>
    <property type="match status" value="1"/>
</dbReference>
<dbReference type="Gene3D" id="1.20.1270.50">
    <property type="entry name" value="Glycoside hydrolase family 38, central domain"/>
    <property type="match status" value="1"/>
</dbReference>
<reference evidence="11" key="1">
    <citation type="journal article" date="2019" name="bioRxiv">
        <title>The Genome of the Zebra Mussel, Dreissena polymorpha: A Resource for Invasive Species Research.</title>
        <authorList>
            <person name="McCartney M.A."/>
            <person name="Auch B."/>
            <person name="Kono T."/>
            <person name="Mallez S."/>
            <person name="Zhang Y."/>
            <person name="Obille A."/>
            <person name="Becker A."/>
            <person name="Abrahante J.E."/>
            <person name="Garbe J."/>
            <person name="Badalamenti J.P."/>
            <person name="Herman A."/>
            <person name="Mangelson H."/>
            <person name="Liachko I."/>
            <person name="Sullivan S."/>
            <person name="Sone E.D."/>
            <person name="Koren S."/>
            <person name="Silverstein K.A.T."/>
            <person name="Beckman K.B."/>
            <person name="Gohl D.M."/>
        </authorList>
    </citation>
    <scope>NUCLEOTIDE SEQUENCE</scope>
    <source>
        <strain evidence="11">Duluth1</strain>
        <tissue evidence="11">Whole animal</tissue>
    </source>
</reference>
<dbReference type="Pfam" id="PF09261">
    <property type="entry name" value="Alpha-mann_mid"/>
    <property type="match status" value="1"/>
</dbReference>
<dbReference type="Pfam" id="PF01074">
    <property type="entry name" value="Glyco_hydro_38N"/>
    <property type="match status" value="1"/>
</dbReference>
<comment type="cofactor">
    <cofactor evidence="9">
        <name>Zn(2+)</name>
        <dbReference type="ChEBI" id="CHEBI:29105"/>
    </cofactor>
    <text evidence="9">Binds 1 zinc ion per subunit.</text>
</comment>
<evidence type="ECO:0000256" key="7">
    <source>
        <dbReference type="ARBA" id="ARBA00059516"/>
    </source>
</evidence>
<comment type="catalytic activity">
    <reaction evidence="8">
        <text>N(4)-{beta-D-GlcNAc-(1-&gt;2)-alpha-D-Man-(1-&gt;3)-[alpha-D-Man-(1-&gt;3)-[alpha-D-Man-(1-&gt;6)]-alpha-D-Man-(1-&gt;6)]-beta-D-Man-(1-&gt;4)-beta-D-GlcNAc-(1-&gt;4)-beta-D-GlcNAc}-L-asparaginyl-[protein] + 2 H2O = 2 alpha-D-mannopyranose + an N(4)-{beta-D-GlcNAc-(1-&gt;2)-alpha-D-Man-(1-&gt;3)-[alpha-D-Man-(1-&gt;6)]-beta-D-Man-(1-&gt;4)-beta-D-GlcNAc-(1-&gt;4)-beta-D-GlcNAc}-L-asparaginyl-[protein]</text>
        <dbReference type="Rhea" id="RHEA:56052"/>
        <dbReference type="Rhea" id="RHEA-COMP:14368"/>
        <dbReference type="Rhea" id="RHEA-COMP:14369"/>
        <dbReference type="ChEBI" id="CHEBI:15377"/>
        <dbReference type="ChEBI" id="CHEBI:28729"/>
        <dbReference type="ChEBI" id="CHEBI:60615"/>
        <dbReference type="ChEBI" id="CHEBI:60625"/>
        <dbReference type="EC" id="3.2.1.114"/>
    </reaction>
</comment>
<dbReference type="Proteomes" id="UP000828390">
    <property type="component" value="Unassembled WGS sequence"/>
</dbReference>
<dbReference type="GO" id="GO:0046872">
    <property type="term" value="F:metal ion binding"/>
    <property type="evidence" value="ECO:0007669"/>
    <property type="project" value="UniProtKB-KW"/>
</dbReference>
<dbReference type="Gene3D" id="3.20.110.10">
    <property type="entry name" value="Glycoside hydrolase 38, N terminal domain"/>
    <property type="match status" value="1"/>
</dbReference>
<evidence type="ECO:0000256" key="6">
    <source>
        <dbReference type="ARBA" id="ARBA00023295"/>
    </source>
</evidence>
<evidence type="ECO:0000256" key="8">
    <source>
        <dbReference type="ARBA" id="ARBA00093232"/>
    </source>
</evidence>
<dbReference type="GO" id="GO:0006491">
    <property type="term" value="P:N-glycan processing"/>
    <property type="evidence" value="ECO:0007669"/>
    <property type="project" value="TreeGrafter"/>
</dbReference>
<accession>A0A9D4LMB3</accession>
<dbReference type="InterPro" id="IPR050843">
    <property type="entry name" value="Glycosyl_Hydrlase_38"/>
</dbReference>
<evidence type="ECO:0000256" key="2">
    <source>
        <dbReference type="ARBA" id="ARBA00022723"/>
    </source>
</evidence>
<dbReference type="AlphaFoldDB" id="A0A9D4LMB3"/>
<keyword evidence="4 9" id="KW-0862">Zinc</keyword>
<protein>
    <recommendedName>
        <fullName evidence="9">Alpha-mannosidase</fullName>
        <ecNumber evidence="9">3.2.1.-</ecNumber>
    </recommendedName>
</protein>
<keyword evidence="2 9" id="KW-0479">Metal-binding</keyword>
<gene>
    <name evidence="11" type="ORF">DPMN_023247</name>
</gene>
<evidence type="ECO:0000256" key="4">
    <source>
        <dbReference type="ARBA" id="ARBA00022833"/>
    </source>
</evidence>
<dbReference type="FunFam" id="2.70.98.30:FF:000002">
    <property type="entry name" value="Alpha-mannosidase"/>
    <property type="match status" value="1"/>
</dbReference>
<dbReference type="GO" id="GO:0004572">
    <property type="term" value="F:mannosyl-oligosaccharide 1,3-1,6-alpha-mannosidase activity"/>
    <property type="evidence" value="ECO:0007669"/>
    <property type="project" value="UniProtKB-EC"/>
</dbReference>
<dbReference type="InterPro" id="IPR027291">
    <property type="entry name" value="Glyco_hydro_38_N_sf"/>
</dbReference>
<evidence type="ECO:0000256" key="5">
    <source>
        <dbReference type="ARBA" id="ARBA00023157"/>
    </source>
</evidence>
<dbReference type="InterPro" id="IPR037094">
    <property type="entry name" value="Glyco_hydro_38_cen_sf"/>
</dbReference>
<dbReference type="FunFam" id="1.20.1270.50:FF:000001">
    <property type="entry name" value="Alpha-mannosidase"/>
    <property type="match status" value="1"/>
</dbReference>
<comment type="similarity">
    <text evidence="1 9">Belongs to the glycosyl hydrolase 38 family.</text>
</comment>
<dbReference type="InterPro" id="IPR013780">
    <property type="entry name" value="Glyco_hydro_b"/>
</dbReference>
<dbReference type="GO" id="GO:0030246">
    <property type="term" value="F:carbohydrate binding"/>
    <property type="evidence" value="ECO:0007669"/>
    <property type="project" value="InterPro"/>
</dbReference>
<keyword evidence="6 9" id="KW-0326">Glycosidase</keyword>
<reference evidence="11" key="2">
    <citation type="submission" date="2020-11" db="EMBL/GenBank/DDBJ databases">
        <authorList>
            <person name="McCartney M.A."/>
            <person name="Auch B."/>
            <person name="Kono T."/>
            <person name="Mallez S."/>
            <person name="Becker A."/>
            <person name="Gohl D.M."/>
            <person name="Silverstein K.A.T."/>
            <person name="Koren S."/>
            <person name="Bechman K.B."/>
            <person name="Herman A."/>
            <person name="Abrahante J.E."/>
            <person name="Garbe J."/>
        </authorList>
    </citation>
    <scope>NUCLEOTIDE SEQUENCE</scope>
    <source>
        <strain evidence="11">Duluth1</strain>
        <tissue evidence="11">Whole animal</tissue>
    </source>
</reference>